<evidence type="ECO:0000313" key="3">
    <source>
        <dbReference type="EMBL" id="MEV5508388.1"/>
    </source>
</evidence>
<name>A0ABV3JZR2_STRON</name>
<reference evidence="3 4" key="1">
    <citation type="submission" date="2024-06" db="EMBL/GenBank/DDBJ databases">
        <title>The Natural Products Discovery Center: Release of the First 8490 Sequenced Strains for Exploring Actinobacteria Biosynthetic Diversity.</title>
        <authorList>
            <person name="Kalkreuter E."/>
            <person name="Kautsar S.A."/>
            <person name="Yang D."/>
            <person name="Bader C.D."/>
            <person name="Teijaro C.N."/>
            <person name="Fluegel L."/>
            <person name="Davis C.M."/>
            <person name="Simpson J.R."/>
            <person name="Lauterbach L."/>
            <person name="Steele A.D."/>
            <person name="Gui C."/>
            <person name="Meng S."/>
            <person name="Li G."/>
            <person name="Viehrig K."/>
            <person name="Ye F."/>
            <person name="Su P."/>
            <person name="Kiefer A.F."/>
            <person name="Nichols A."/>
            <person name="Cepeda A.J."/>
            <person name="Yan W."/>
            <person name="Fan B."/>
            <person name="Jiang Y."/>
            <person name="Adhikari A."/>
            <person name="Zheng C.-J."/>
            <person name="Schuster L."/>
            <person name="Cowan T.M."/>
            <person name="Smanski M.J."/>
            <person name="Chevrette M.G."/>
            <person name="De Carvalho L.P.S."/>
            <person name="Shen B."/>
        </authorList>
    </citation>
    <scope>NUCLEOTIDE SEQUENCE [LARGE SCALE GENOMIC DNA]</scope>
    <source>
        <strain evidence="3 4">NPDC052347</strain>
    </source>
</reference>
<dbReference type="Gene3D" id="2.40.380.10">
    <property type="entry name" value="FomD-like"/>
    <property type="match status" value="1"/>
</dbReference>
<gene>
    <name evidence="3" type="ORF">AB0L16_18240</name>
</gene>
<dbReference type="PANTHER" id="PTHR39159:SF1">
    <property type="entry name" value="UPF0374 PROTEIN YGAC"/>
    <property type="match status" value="1"/>
</dbReference>
<sequence>MTVKTTHRFQPGATAIRRDIFQGRVWTAAPRRVLADTGRTLTLAHWPGVEGLAPTTYIDSLNMADRAAQEAARDRGFADLAAGTWELGRWQWRNTTVLSRFEAGEHFSVHLFFDAAHRPLHWYINFELPFVRTAFGIDTRDLLLDLVVEPDLSAHTWKDEDEYAQGRRLGIIDDAEHTRIESARERALALLSERQTAYFEGWLNWKPESGWPLPELPSFSEM</sequence>
<dbReference type="InterPro" id="IPR035930">
    <property type="entry name" value="FomD-like_sf"/>
</dbReference>
<accession>A0ABV3JZR2</accession>
<dbReference type="InterPro" id="IPR050212">
    <property type="entry name" value="Ntdp-like"/>
</dbReference>
<dbReference type="EMBL" id="JBFAUK010000013">
    <property type="protein sequence ID" value="MEV5508388.1"/>
    <property type="molecule type" value="Genomic_DNA"/>
</dbReference>
<dbReference type="RefSeq" id="WP_109279178.1">
    <property type="nucleotide sequence ID" value="NZ_JBFAUK010000013.1"/>
</dbReference>
<dbReference type="SUPFAM" id="SSF159234">
    <property type="entry name" value="FomD-like"/>
    <property type="match status" value="1"/>
</dbReference>
<evidence type="ECO:0000259" key="2">
    <source>
        <dbReference type="Pfam" id="PF04167"/>
    </source>
</evidence>
<dbReference type="Proteomes" id="UP001552594">
    <property type="component" value="Unassembled WGS sequence"/>
</dbReference>
<evidence type="ECO:0000256" key="1">
    <source>
        <dbReference type="ARBA" id="ARBA00022801"/>
    </source>
</evidence>
<feature type="domain" description="DUF402" evidence="2">
    <location>
        <begin position="83"/>
        <end position="194"/>
    </location>
</feature>
<dbReference type="PANTHER" id="PTHR39159">
    <property type="match status" value="1"/>
</dbReference>
<dbReference type="Pfam" id="PF04167">
    <property type="entry name" value="DUF402"/>
    <property type="match status" value="1"/>
</dbReference>
<evidence type="ECO:0000313" key="4">
    <source>
        <dbReference type="Proteomes" id="UP001552594"/>
    </source>
</evidence>
<dbReference type="InterPro" id="IPR007295">
    <property type="entry name" value="DUF402"/>
</dbReference>
<keyword evidence="1" id="KW-0378">Hydrolase</keyword>
<comment type="caution">
    <text evidence="3">The sequence shown here is derived from an EMBL/GenBank/DDBJ whole genome shotgun (WGS) entry which is preliminary data.</text>
</comment>
<organism evidence="3 4">
    <name type="scientific">Streptomyces orinoci</name>
    <name type="common">Streptoverticillium orinoci</name>
    <dbReference type="NCBI Taxonomy" id="67339"/>
    <lineage>
        <taxon>Bacteria</taxon>
        <taxon>Bacillati</taxon>
        <taxon>Actinomycetota</taxon>
        <taxon>Actinomycetes</taxon>
        <taxon>Kitasatosporales</taxon>
        <taxon>Streptomycetaceae</taxon>
        <taxon>Streptomyces</taxon>
    </lineage>
</organism>
<protein>
    <submittedName>
        <fullName evidence="3">DUF402 domain-containing protein</fullName>
    </submittedName>
</protein>
<proteinExistence type="predicted"/>
<keyword evidence="4" id="KW-1185">Reference proteome</keyword>